<name>A0ABY4FVH1_9MICO</name>
<gene>
    <name evidence="6" type="ORF">MUN76_14130</name>
</gene>
<dbReference type="Proteomes" id="UP000831775">
    <property type="component" value="Chromosome"/>
</dbReference>
<keyword evidence="2" id="KW-0547">Nucleotide-binding</keyword>
<evidence type="ECO:0000256" key="1">
    <source>
        <dbReference type="ARBA" id="ARBA00022679"/>
    </source>
</evidence>
<protein>
    <recommendedName>
        <fullName evidence="5">Maltokinase N-terminal cap domain-containing protein</fullName>
    </recommendedName>
</protein>
<feature type="domain" description="Maltokinase N-terminal cap" evidence="5">
    <location>
        <begin position="20"/>
        <end position="102"/>
    </location>
</feature>
<keyword evidence="3" id="KW-0418">Kinase</keyword>
<evidence type="ECO:0000256" key="2">
    <source>
        <dbReference type="ARBA" id="ARBA00022741"/>
    </source>
</evidence>
<organism evidence="6 7">
    <name type="scientific">Leucobacter rhizosphaerae</name>
    <dbReference type="NCBI Taxonomy" id="2932245"/>
    <lineage>
        <taxon>Bacteria</taxon>
        <taxon>Bacillati</taxon>
        <taxon>Actinomycetota</taxon>
        <taxon>Actinomycetes</taxon>
        <taxon>Micrococcales</taxon>
        <taxon>Microbacteriaceae</taxon>
        <taxon>Leucobacter</taxon>
    </lineage>
</organism>
<evidence type="ECO:0000256" key="4">
    <source>
        <dbReference type="ARBA" id="ARBA00022840"/>
    </source>
</evidence>
<dbReference type="InterPro" id="IPR040999">
    <property type="entry name" value="Mak_N_cap"/>
</dbReference>
<sequence>MSVIHATTMHPSKLELLAEWLPLQPWFSGDIAQLSSLGAYRFDDPEGEVGLEGYLLTAGGDTVYHVPLSYRGALLEGGEASLVGTSEHGVLGTRWISDATGDPVYRAVLATAVAQGGSEAQLVLRNADGAESALERAVHVRGSGSAGAPVPGLWDAVAEEHGDWVELSTPLATLAVRRVVDPAVPSPAIPSLAVPTTEVLRATWPGQLEPTVLAALVV</sequence>
<proteinExistence type="predicted"/>
<dbReference type="EMBL" id="CP095043">
    <property type="protein sequence ID" value="UOQ60159.1"/>
    <property type="molecule type" value="Genomic_DNA"/>
</dbReference>
<accession>A0ABY4FVH1</accession>
<keyword evidence="4" id="KW-0067">ATP-binding</keyword>
<dbReference type="RefSeq" id="WP_244685558.1">
    <property type="nucleotide sequence ID" value="NZ_CP095043.1"/>
</dbReference>
<evidence type="ECO:0000313" key="6">
    <source>
        <dbReference type="EMBL" id="UOQ60159.1"/>
    </source>
</evidence>
<dbReference type="Pfam" id="PF18085">
    <property type="entry name" value="Mak_N_cap"/>
    <property type="match status" value="1"/>
</dbReference>
<keyword evidence="7" id="KW-1185">Reference proteome</keyword>
<reference evidence="6 7" key="1">
    <citation type="submission" date="2022-04" db="EMBL/GenBank/DDBJ databases">
        <title>Leucobacter sp. isolated from rhizosphere of onion.</title>
        <authorList>
            <person name="Won M."/>
            <person name="Lee C.-M."/>
            <person name="Woen H.-Y."/>
            <person name="Kwon S.-W."/>
        </authorList>
    </citation>
    <scope>NUCLEOTIDE SEQUENCE [LARGE SCALE GENOMIC DNA]</scope>
    <source>
        <strain evidence="6 7">H25R-14</strain>
    </source>
</reference>
<evidence type="ECO:0000259" key="5">
    <source>
        <dbReference type="Pfam" id="PF18085"/>
    </source>
</evidence>
<evidence type="ECO:0000313" key="7">
    <source>
        <dbReference type="Proteomes" id="UP000831775"/>
    </source>
</evidence>
<evidence type="ECO:0000256" key="3">
    <source>
        <dbReference type="ARBA" id="ARBA00022777"/>
    </source>
</evidence>
<keyword evidence="1" id="KW-0808">Transferase</keyword>